<keyword evidence="1" id="KW-1133">Transmembrane helix</keyword>
<reference evidence="2 3" key="1">
    <citation type="submission" date="2020-08" db="EMBL/GenBank/DDBJ databases">
        <title>Sequencing the genomes of 1000 actinobacteria strains.</title>
        <authorList>
            <person name="Klenk H.-P."/>
        </authorList>
    </citation>
    <scope>NUCLEOTIDE SEQUENCE [LARGE SCALE GENOMIC DNA]</scope>
    <source>
        <strain evidence="2 3">DSM 45584</strain>
    </source>
</reference>
<keyword evidence="1" id="KW-0812">Transmembrane</keyword>
<feature type="transmembrane region" description="Helical" evidence="1">
    <location>
        <begin position="29"/>
        <end position="48"/>
    </location>
</feature>
<evidence type="ECO:0000256" key="1">
    <source>
        <dbReference type="SAM" id="Phobius"/>
    </source>
</evidence>
<proteinExistence type="predicted"/>
<protein>
    <recommendedName>
        <fullName evidence="4">DUF3040 domain-containing protein</fullName>
    </recommendedName>
</protein>
<gene>
    <name evidence="2" type="ORF">BJ970_004940</name>
</gene>
<organism evidence="2 3">
    <name type="scientific">Saccharopolyspora phatthalungensis</name>
    <dbReference type="NCBI Taxonomy" id="664693"/>
    <lineage>
        <taxon>Bacteria</taxon>
        <taxon>Bacillati</taxon>
        <taxon>Actinomycetota</taxon>
        <taxon>Actinomycetes</taxon>
        <taxon>Pseudonocardiales</taxon>
        <taxon>Pseudonocardiaceae</taxon>
        <taxon>Saccharopolyspora</taxon>
    </lineage>
</organism>
<name>A0A840QAG5_9PSEU</name>
<accession>A0A840QAG5</accession>
<dbReference type="AlphaFoldDB" id="A0A840QAG5"/>
<evidence type="ECO:0000313" key="2">
    <source>
        <dbReference type="EMBL" id="MBB5157406.1"/>
    </source>
</evidence>
<sequence length="75" mass="8314">MTARPYRRDTWKLLDTVLASDDRTRRARWLMVTSAGCLLLVSIGVALLFYAVPLVGTGILSALLGTAALRRRKKP</sequence>
<keyword evidence="3" id="KW-1185">Reference proteome</keyword>
<evidence type="ECO:0008006" key="4">
    <source>
        <dbReference type="Google" id="ProtNLM"/>
    </source>
</evidence>
<dbReference type="EMBL" id="JACHIW010000001">
    <property type="protein sequence ID" value="MBB5157406.1"/>
    <property type="molecule type" value="Genomic_DNA"/>
</dbReference>
<keyword evidence="1" id="KW-0472">Membrane</keyword>
<dbReference type="Proteomes" id="UP000584374">
    <property type="component" value="Unassembled WGS sequence"/>
</dbReference>
<evidence type="ECO:0000313" key="3">
    <source>
        <dbReference type="Proteomes" id="UP000584374"/>
    </source>
</evidence>
<comment type="caution">
    <text evidence="2">The sequence shown here is derived from an EMBL/GenBank/DDBJ whole genome shotgun (WGS) entry which is preliminary data.</text>
</comment>